<organism evidence="1 2">
    <name type="scientific">Salinibacter ruber</name>
    <dbReference type="NCBI Taxonomy" id="146919"/>
    <lineage>
        <taxon>Bacteria</taxon>
        <taxon>Pseudomonadati</taxon>
        <taxon>Rhodothermota</taxon>
        <taxon>Rhodothermia</taxon>
        <taxon>Rhodothermales</taxon>
        <taxon>Salinibacteraceae</taxon>
        <taxon>Salinibacter</taxon>
    </lineage>
</organism>
<dbReference type="RefSeq" id="WP_259084308.1">
    <property type="nucleotide sequence ID" value="NZ_JANTYZ010000027.1"/>
</dbReference>
<dbReference type="Proteomes" id="UP001155034">
    <property type="component" value="Unassembled WGS sequence"/>
</dbReference>
<sequence length="87" mass="10215">MDIGFSMPDRLAERLEERWDNLSDRALQAVVADAYREEILTLGEVRQILGHSTRMETEEFLKERGALFEYSEEELQKDVKRAREARA</sequence>
<dbReference type="InterPro" id="IPR005368">
    <property type="entry name" value="UPF0175"/>
</dbReference>
<evidence type="ECO:0000313" key="1">
    <source>
        <dbReference type="EMBL" id="MCS3866958.1"/>
    </source>
</evidence>
<evidence type="ECO:0000313" key="2">
    <source>
        <dbReference type="Proteomes" id="UP001155034"/>
    </source>
</evidence>
<proteinExistence type="predicted"/>
<protein>
    <submittedName>
        <fullName evidence="1">HTH domain antitoxin</fullName>
    </submittedName>
</protein>
<accession>A0A9X2U4V3</accession>
<dbReference type="AlphaFoldDB" id="A0A9X2U4V3"/>
<name>A0A9X2U4V3_9BACT</name>
<reference evidence="1" key="1">
    <citation type="submission" date="2022-08" db="EMBL/GenBank/DDBJ databases">
        <title>Genomic Encyclopedia of Type Strains, Phase V (KMG-V): Genome sequencing to study the core and pangenomes of soil and plant-associated prokaryotes.</title>
        <authorList>
            <person name="Whitman W."/>
        </authorList>
    </citation>
    <scope>NUCLEOTIDE SEQUENCE</scope>
    <source>
        <strain evidence="1">SP2016B</strain>
    </source>
</reference>
<dbReference type="EMBL" id="JANTYZ010000027">
    <property type="protein sequence ID" value="MCS3866958.1"/>
    <property type="molecule type" value="Genomic_DNA"/>
</dbReference>
<comment type="caution">
    <text evidence="1">The sequence shown here is derived from an EMBL/GenBank/DDBJ whole genome shotgun (WGS) entry which is preliminary data.</text>
</comment>
<dbReference type="Pfam" id="PF03683">
    <property type="entry name" value="UPF0175"/>
    <property type="match status" value="1"/>
</dbReference>
<gene>
    <name evidence="1" type="ORF">GGP82_003541</name>
</gene>